<dbReference type="AlphaFoldDB" id="A0A081CET8"/>
<evidence type="ECO:0000256" key="2">
    <source>
        <dbReference type="ARBA" id="ARBA00022448"/>
    </source>
</evidence>
<dbReference type="OrthoDB" id="10255969at2759"/>
<evidence type="ECO:0000313" key="5">
    <source>
        <dbReference type="EMBL" id="GAK65184.1"/>
    </source>
</evidence>
<dbReference type="PANTHER" id="PTHR43117:SF4">
    <property type="entry name" value="OSMOPROTECTANT IMPORT ATP-BINDING PROTEIN OSMV"/>
    <property type="match status" value="1"/>
</dbReference>
<evidence type="ECO:0000256" key="3">
    <source>
        <dbReference type="ARBA" id="ARBA00022741"/>
    </source>
</evidence>
<organism evidence="5 6">
    <name type="scientific">Pseudozyma antarctica</name>
    <name type="common">Yeast</name>
    <name type="synonym">Candida antarctica</name>
    <dbReference type="NCBI Taxonomy" id="84753"/>
    <lineage>
        <taxon>Eukaryota</taxon>
        <taxon>Fungi</taxon>
        <taxon>Dikarya</taxon>
        <taxon>Basidiomycota</taxon>
        <taxon>Ustilaginomycotina</taxon>
        <taxon>Ustilaginomycetes</taxon>
        <taxon>Ustilaginales</taxon>
        <taxon>Ustilaginaceae</taxon>
        <taxon>Moesziomyces</taxon>
    </lineage>
</organism>
<dbReference type="SMART" id="SM00382">
    <property type="entry name" value="AAA"/>
    <property type="match status" value="1"/>
</dbReference>
<dbReference type="InterPro" id="IPR027417">
    <property type="entry name" value="P-loop_NTPase"/>
</dbReference>
<gene>
    <name evidence="5" type="ORF">PAN0_008c3401</name>
</gene>
<dbReference type="RefSeq" id="XP_014656388.1">
    <property type="nucleotide sequence ID" value="XM_014800902.1"/>
</dbReference>
<dbReference type="PANTHER" id="PTHR43117">
    <property type="entry name" value="OSMOPROTECTANT IMPORT ATP-BINDING PROTEIN OSMV"/>
    <property type="match status" value="1"/>
</dbReference>
<evidence type="ECO:0000313" key="6">
    <source>
        <dbReference type="Proteomes" id="UP000053758"/>
    </source>
</evidence>
<keyword evidence="6" id="KW-1185">Reference proteome</keyword>
<dbReference type="InterPro" id="IPR003439">
    <property type="entry name" value="ABC_transporter-like_ATP-bd"/>
</dbReference>
<dbReference type="InterPro" id="IPR003593">
    <property type="entry name" value="AAA+_ATPase"/>
</dbReference>
<dbReference type="Pfam" id="PF00005">
    <property type="entry name" value="ABC_tran"/>
    <property type="match status" value="1"/>
</dbReference>
<evidence type="ECO:0000256" key="1">
    <source>
        <dbReference type="ARBA" id="ARBA00005417"/>
    </source>
</evidence>
<proteinExistence type="inferred from homology"/>
<evidence type="ECO:0000256" key="4">
    <source>
        <dbReference type="ARBA" id="ARBA00022840"/>
    </source>
</evidence>
<dbReference type="HOGENOM" id="CLU_000604_45_3_1"/>
<accession>A0A081CET8</accession>
<comment type="similarity">
    <text evidence="1">Belongs to the ABC transporter superfamily.</text>
</comment>
<dbReference type="PROSITE" id="PS50893">
    <property type="entry name" value="ABC_TRANSPORTER_2"/>
    <property type="match status" value="2"/>
</dbReference>
<keyword evidence="2" id="KW-0813">Transport</keyword>
<dbReference type="GO" id="GO:0016887">
    <property type="term" value="F:ATP hydrolysis activity"/>
    <property type="evidence" value="ECO:0007669"/>
    <property type="project" value="InterPro"/>
</dbReference>
<reference evidence="6" key="1">
    <citation type="journal article" date="2014" name="Genome Announc.">
        <title>Draft Genome Sequence of the Yeast Pseudozyma antarctica Type Strain JCM10317, a Producer of the Glycolipid Biosurfactants, Mannosylerythritol Lipids.</title>
        <authorList>
            <person name="Saika A."/>
            <person name="Koike H."/>
            <person name="Hori T."/>
            <person name="Fukuoka T."/>
            <person name="Sato S."/>
            <person name="Habe H."/>
            <person name="Kitamoto D."/>
            <person name="Morita T."/>
        </authorList>
    </citation>
    <scope>NUCLEOTIDE SEQUENCE [LARGE SCALE GENOMIC DNA]</scope>
    <source>
        <strain evidence="6">JCM 10317</strain>
    </source>
</reference>
<name>A0A081CET8_PSEA2</name>
<dbReference type="SUPFAM" id="SSF52540">
    <property type="entry name" value="P-loop containing nucleoside triphosphate hydrolases"/>
    <property type="match status" value="2"/>
</dbReference>
<dbReference type="Gene3D" id="3.40.50.300">
    <property type="entry name" value="P-loop containing nucleotide triphosphate hydrolases"/>
    <property type="match status" value="2"/>
</dbReference>
<keyword evidence="5" id="KW-0378">Hydrolase</keyword>
<keyword evidence="3" id="KW-0547">Nucleotide-binding</keyword>
<dbReference type="GO" id="GO:0005524">
    <property type="term" value="F:ATP binding"/>
    <property type="evidence" value="ECO:0007669"/>
    <property type="project" value="UniProtKB-KW"/>
</dbReference>
<dbReference type="Proteomes" id="UP000053758">
    <property type="component" value="Unassembled WGS sequence"/>
</dbReference>
<protein>
    <submittedName>
        <fullName evidence="5">p-loop containing nucleoside triphosphate hydrolase protein</fullName>
    </submittedName>
</protein>
<dbReference type="EMBL" id="DF830075">
    <property type="protein sequence ID" value="GAK65184.1"/>
    <property type="molecule type" value="Genomic_DNA"/>
</dbReference>
<dbReference type="GeneID" id="26304212"/>
<sequence>MRCISQPWRATTRSNLLPISSVVRQHYASSSRVIAQVRQASTRPPLLDLRAAKLGSSSAPLDWTIRDAGAEECWAIIAPASEQGGAVRRELIDILSGRQRPRTSDTQHTPPHPFLDPGRSAMHAIKHVSFATQMGAGGSGEFTNYSARYGAIRDQDRVTLYERLMDLLDCPVGLVAAQKLVPDPLEQTEQVGRFKYASAAQRDAALQKAQRADAVIRQMAPLLLIGDELLDRPVIALSNGQTRRARILSSLITGAELVVLEEPFSGIDTATRTRLGELFAQLHAQRRPRFLLVLRQQDAVPDLVTHVLRVDEGGAIVSVGHRHTTEAAQSGKSHSGVDLIEANAAAGVGQGDTNAPPVVSLNGVSIVYGEKTVLDSVDLQLYPGTRLVLAGDNGSGKTTLLALLLGDHPRSFSFDAASLSLFSHARDHASNARTLLNRRIGHLSPELFNAFPRRPTAAGGLSVGEVVASGFENVFARRSYTDAQKERVWDLLGHFGDLIKSRSSGVSSEVRALSGMGFSELSHGSQAVVLFLRAVVGNPQLLVLDEPFQGMDQRQVERTRQFLDHPHLFPLGPPHEQQADLQQRRNMAMVVVSHYESEWPTSFGSLLRLRDGQVIQRI</sequence>
<keyword evidence="4" id="KW-0067">ATP-binding</keyword>